<evidence type="ECO:0000313" key="2">
    <source>
        <dbReference type="EMBL" id="TLG88620.1"/>
    </source>
</evidence>
<proteinExistence type="predicted"/>
<dbReference type="Gene3D" id="2.60.40.2070">
    <property type="match status" value="1"/>
</dbReference>
<dbReference type="InterPro" id="IPR042186">
    <property type="entry name" value="FimD_plug_dom"/>
</dbReference>
<name>A0ABY2TYA5_9PSED</name>
<dbReference type="PANTHER" id="PTHR30451:SF20">
    <property type="entry name" value="FIMBRIAE USHER"/>
    <property type="match status" value="1"/>
</dbReference>
<dbReference type="Pfam" id="PF13953">
    <property type="entry name" value="PapC_C"/>
    <property type="match status" value="1"/>
</dbReference>
<dbReference type="Gene3D" id="2.60.40.2610">
    <property type="entry name" value="Outer membrane usher protein FimD, plug domain"/>
    <property type="match status" value="1"/>
</dbReference>
<accession>A0ABY2TYA5</accession>
<dbReference type="EMBL" id="VBVZ01000522">
    <property type="protein sequence ID" value="TLG88620.1"/>
    <property type="molecule type" value="Genomic_DNA"/>
</dbReference>
<feature type="domain" description="PapC-like C-terminal" evidence="1">
    <location>
        <begin position="549"/>
        <end position="613"/>
    </location>
</feature>
<feature type="non-terminal residue" evidence="2">
    <location>
        <position position="1"/>
    </location>
</feature>
<comment type="caution">
    <text evidence="2">The sequence shown here is derived from an EMBL/GenBank/DDBJ whole genome shotgun (WGS) entry which is preliminary data.</text>
</comment>
<protein>
    <submittedName>
        <fullName evidence="2">Fimbrial biogenesis outer membrane usher protein</fullName>
    </submittedName>
</protein>
<dbReference type="Pfam" id="PF00577">
    <property type="entry name" value="Usher"/>
    <property type="match status" value="1"/>
</dbReference>
<evidence type="ECO:0000313" key="3">
    <source>
        <dbReference type="Proteomes" id="UP000304941"/>
    </source>
</evidence>
<dbReference type="Gene3D" id="2.60.40.3110">
    <property type="match status" value="1"/>
</dbReference>
<dbReference type="RefSeq" id="WP_138453564.1">
    <property type="nucleotide sequence ID" value="NZ_VBVZ01000522.1"/>
</dbReference>
<dbReference type="Proteomes" id="UP000304941">
    <property type="component" value="Unassembled WGS sequence"/>
</dbReference>
<dbReference type="PANTHER" id="PTHR30451">
    <property type="entry name" value="OUTER MEMBRANE USHER PROTEIN"/>
    <property type="match status" value="1"/>
</dbReference>
<gene>
    <name evidence="2" type="ORF">FEM54_25610</name>
</gene>
<sequence>RNIAPWNSKLIIGETNTSGELFDSVGFRGVQLATDDRMLPESLRGYAPVVRGVASTNALVEIRQNNILIYQAPVAAGAFEFNDLYSTGYGGELAVTIIEADGRVHGFNVPYASVAQSLRPGTFRYSVTAGQINERFLHDKPQLLQATVQRGFTNLVTGYGGVLASDGYGAGLVGAALNTEYGALSMDLSHARTEVSDETTQSGQSLKLGYSKLFSETGTNFAVAAYRYSTSGYLSFRDALTQREFNSKGRLEFNELIPARDSLDGPLDLRLTQQARDFAQSQALRRQRDSFQLTVSQPLGEFGSVYATGSKRNYWNSGSDTQYQIGYNNHWGSLGYSLSAMRTRDVIGRTGTEYYVSLSLPLGTGSHAPSLRSMVTRSDRGTNTQVGLTGTAGVDSNFDYGVTAARDTRDDIGNSGSTNVQYRSPVATLRGSYGQGSNYTQASAGISGAMVAHSGGVTLAPQVGETMAIVEADAAKGARIVNSSGVRIDGNGYAALPYLSPYSSNTVELDPTGVSNHVELQSTSQQVAPFAGAVVKVKFATVRGRAVFIHALGPQEQALPFAAEVFDAQGQSVGIVSQASRLYVRGIPDQGVLTVKWGETAEQRCFVNYQLPPLNEKDEVGKRLETVKAKCVSTPPISGVL</sequence>
<evidence type="ECO:0000259" key="1">
    <source>
        <dbReference type="Pfam" id="PF13953"/>
    </source>
</evidence>
<dbReference type="InterPro" id="IPR025949">
    <property type="entry name" value="PapC-like_C"/>
</dbReference>
<dbReference type="InterPro" id="IPR000015">
    <property type="entry name" value="Fimb_usher"/>
</dbReference>
<reference evidence="2 3" key="1">
    <citation type="submission" date="2019-05" db="EMBL/GenBank/DDBJ databases">
        <title>Pseudomonas edaphica sp. nov., isolated from rhizospheric soil of Cistus ladanifer L. in Spain.</title>
        <authorList>
            <person name="Peix A."/>
        </authorList>
    </citation>
    <scope>NUCLEOTIDE SEQUENCE [LARGE SCALE GENOMIC DNA]</scope>
    <source>
        <strain evidence="2 3">RD25</strain>
    </source>
</reference>
<organism evidence="2 3">
    <name type="scientific">Pseudomonas edaphica</name>
    <dbReference type="NCBI Taxonomy" id="2006980"/>
    <lineage>
        <taxon>Bacteria</taxon>
        <taxon>Pseudomonadati</taxon>
        <taxon>Pseudomonadota</taxon>
        <taxon>Gammaproteobacteria</taxon>
        <taxon>Pseudomonadales</taxon>
        <taxon>Pseudomonadaceae</taxon>
        <taxon>Pseudomonas</taxon>
    </lineage>
</organism>
<dbReference type="InterPro" id="IPR043142">
    <property type="entry name" value="PapC-like_C_sf"/>
</dbReference>
<keyword evidence="3" id="KW-1185">Reference proteome</keyword>